<gene>
    <name evidence="7" type="ORF">CLUMA_CG004678</name>
</gene>
<dbReference type="FunFam" id="3.40.395.10:FF:000001">
    <property type="entry name" value="Sentrin-specific protease 1"/>
    <property type="match status" value="1"/>
</dbReference>
<reference evidence="7 8" key="1">
    <citation type="submission" date="2015-04" db="EMBL/GenBank/DDBJ databases">
        <authorList>
            <person name="Syromyatnikov M.Y."/>
            <person name="Popov V.N."/>
        </authorList>
    </citation>
    <scope>NUCLEOTIDE SEQUENCE [LARGE SCALE GENOMIC DNA]</scope>
</reference>
<feature type="compositionally biased region" description="Polar residues" evidence="5">
    <location>
        <begin position="126"/>
        <end position="147"/>
    </location>
</feature>
<proteinExistence type="inferred from homology"/>
<dbReference type="GO" id="GO:0060255">
    <property type="term" value="P:regulation of macromolecule metabolic process"/>
    <property type="evidence" value="ECO:0007669"/>
    <property type="project" value="UniProtKB-ARBA"/>
</dbReference>
<protein>
    <submittedName>
        <fullName evidence="7">CLUMA_CG004678, isoform A</fullName>
    </submittedName>
</protein>
<keyword evidence="4" id="KW-0788">Thiol protease</keyword>
<evidence type="ECO:0000256" key="1">
    <source>
        <dbReference type="ARBA" id="ARBA00005234"/>
    </source>
</evidence>
<dbReference type="Pfam" id="PF02902">
    <property type="entry name" value="Peptidase_C48"/>
    <property type="match status" value="1"/>
</dbReference>
<dbReference type="GO" id="GO:0016929">
    <property type="term" value="F:deSUMOylase activity"/>
    <property type="evidence" value="ECO:0007669"/>
    <property type="project" value="TreeGrafter"/>
</dbReference>
<evidence type="ECO:0000256" key="3">
    <source>
        <dbReference type="ARBA" id="ARBA00022801"/>
    </source>
</evidence>
<dbReference type="InterPro" id="IPR003653">
    <property type="entry name" value="Peptidase_C48_C"/>
</dbReference>
<feature type="region of interest" description="Disordered" evidence="5">
    <location>
        <begin position="124"/>
        <end position="147"/>
    </location>
</feature>
<dbReference type="GO" id="GO:0005634">
    <property type="term" value="C:nucleus"/>
    <property type="evidence" value="ECO:0007669"/>
    <property type="project" value="TreeGrafter"/>
</dbReference>
<dbReference type="STRING" id="568069.A0A1J1HWT5"/>
<dbReference type="PANTHER" id="PTHR12606:SF141">
    <property type="entry name" value="GH15225P-RELATED"/>
    <property type="match status" value="1"/>
</dbReference>
<organism evidence="7 8">
    <name type="scientific">Clunio marinus</name>
    <dbReference type="NCBI Taxonomy" id="568069"/>
    <lineage>
        <taxon>Eukaryota</taxon>
        <taxon>Metazoa</taxon>
        <taxon>Ecdysozoa</taxon>
        <taxon>Arthropoda</taxon>
        <taxon>Hexapoda</taxon>
        <taxon>Insecta</taxon>
        <taxon>Pterygota</taxon>
        <taxon>Neoptera</taxon>
        <taxon>Endopterygota</taxon>
        <taxon>Diptera</taxon>
        <taxon>Nematocera</taxon>
        <taxon>Chironomoidea</taxon>
        <taxon>Chironomidae</taxon>
        <taxon>Clunio</taxon>
    </lineage>
</organism>
<dbReference type="Gene3D" id="3.40.395.10">
    <property type="entry name" value="Adenoviral Proteinase, Chain A"/>
    <property type="match status" value="1"/>
</dbReference>
<dbReference type="GO" id="GO:0016926">
    <property type="term" value="P:protein desumoylation"/>
    <property type="evidence" value="ECO:0007669"/>
    <property type="project" value="TreeGrafter"/>
</dbReference>
<evidence type="ECO:0000259" key="6">
    <source>
        <dbReference type="PROSITE" id="PS50600"/>
    </source>
</evidence>
<dbReference type="PANTHER" id="PTHR12606">
    <property type="entry name" value="SENTRIN/SUMO-SPECIFIC PROTEASE"/>
    <property type="match status" value="1"/>
</dbReference>
<keyword evidence="3" id="KW-0378">Hydrolase</keyword>
<feature type="region of interest" description="Disordered" evidence="5">
    <location>
        <begin position="43"/>
        <end position="73"/>
    </location>
</feature>
<dbReference type="EMBL" id="CVRI01000020">
    <property type="protein sequence ID" value="CRK90990.1"/>
    <property type="molecule type" value="Genomic_DNA"/>
</dbReference>
<keyword evidence="8" id="KW-1185">Reference proteome</keyword>
<keyword evidence="2" id="KW-0645">Protease</keyword>
<dbReference type="PROSITE" id="PS50600">
    <property type="entry name" value="ULP_PROTEASE"/>
    <property type="match status" value="1"/>
</dbReference>
<dbReference type="InterPro" id="IPR038765">
    <property type="entry name" value="Papain-like_cys_pep_sf"/>
</dbReference>
<sequence>MSQLFDFLRNLLNQTSIRKRRIVKNAIVKSITNCVKFSSRSEAVNTEGPPIPKYRRVSNHFPRTYPQRADDDPYQKVKLSQEKYNEYLEDYVMEHQKQQQKQMLELSGEEFSDEEDLYRKRETRRITNAQPTTSSYNYTFRQSSSNQTPMSYNFIQEQQQQKSESSYRKNRESFFSNPFEVLKSREMPELVPIANSTEINVANGFNSNGYGIRNNNVQRRERSIFDFKKRNRAINDSPNFKFSGSVLSRNHDLEIKKKYENLLRTVTSDFQFKKKISDTQKSSMKKQMKALAEPIATVDLSSDDTETSGGHITKREPPELRRFSSIRNSFDFKKPEAYFELSDDENEPFGSDVLSSTRFNDRKKDYIDRNRVSDHNNQSQTSFRTSTKIPEITPVNSLKERQGIRDCMQDDVIQNIIDSYTKKKKEKDSRIQEEINELSRISKDTTEHEKLLQRRLDEAITSLDKCIIIDEEDDVADEFPALSRRELQTIQFGLHGPRDEVLISKFNMNITRLDLHTLDGLNWLNDEVINFYMELIKERSQKVEYLPKVHVMNTFFIGQLLKMGYSGVRRWTRKVDIFAHDIIPIPVHVGGVHWCMAIIHMRNKTIRYYDSMGHPNNVVLQALEQYLKDESMDKKKVAFDTSDWSIESISKYDIPQQQNSSDCGVFSCMFAEFICRDSKITFEQKHMHYFRQKMVFEIVTGELILK</sequence>
<accession>A0A1J1HWT5</accession>
<dbReference type="GO" id="GO:0080090">
    <property type="term" value="P:regulation of primary metabolic process"/>
    <property type="evidence" value="ECO:0007669"/>
    <property type="project" value="UniProtKB-ARBA"/>
</dbReference>
<dbReference type="GO" id="GO:0006508">
    <property type="term" value="P:proteolysis"/>
    <property type="evidence" value="ECO:0007669"/>
    <property type="project" value="UniProtKB-KW"/>
</dbReference>
<dbReference type="SUPFAM" id="SSF54001">
    <property type="entry name" value="Cysteine proteinases"/>
    <property type="match status" value="1"/>
</dbReference>
<comment type="similarity">
    <text evidence="1">Belongs to the peptidase C48 family.</text>
</comment>
<evidence type="ECO:0000256" key="2">
    <source>
        <dbReference type="ARBA" id="ARBA00022670"/>
    </source>
</evidence>
<evidence type="ECO:0000256" key="4">
    <source>
        <dbReference type="ARBA" id="ARBA00022807"/>
    </source>
</evidence>
<dbReference type="OrthoDB" id="1939479at2759"/>
<feature type="domain" description="Ubiquitin-like protease family profile" evidence="6">
    <location>
        <begin position="508"/>
        <end position="674"/>
    </location>
</feature>
<evidence type="ECO:0000313" key="7">
    <source>
        <dbReference type="EMBL" id="CRK90990.1"/>
    </source>
</evidence>
<dbReference type="Proteomes" id="UP000183832">
    <property type="component" value="Unassembled WGS sequence"/>
</dbReference>
<dbReference type="AlphaFoldDB" id="A0A1J1HWT5"/>
<evidence type="ECO:0000256" key="5">
    <source>
        <dbReference type="SAM" id="MobiDB-lite"/>
    </source>
</evidence>
<evidence type="ECO:0000313" key="8">
    <source>
        <dbReference type="Proteomes" id="UP000183832"/>
    </source>
</evidence>
<name>A0A1J1HWT5_9DIPT</name>